<dbReference type="Proteomes" id="UP000646548">
    <property type="component" value="Unassembled WGS sequence"/>
</dbReference>
<protein>
    <submittedName>
        <fullName evidence="2">Uncharacterized protein</fullName>
    </submittedName>
</protein>
<evidence type="ECO:0000256" key="1">
    <source>
        <dbReference type="SAM" id="MobiDB-lite"/>
    </source>
</evidence>
<evidence type="ECO:0000313" key="3">
    <source>
        <dbReference type="Proteomes" id="UP000646548"/>
    </source>
</evidence>
<feature type="compositionally biased region" description="Polar residues" evidence="1">
    <location>
        <begin position="1"/>
        <end position="24"/>
    </location>
</feature>
<comment type="caution">
    <text evidence="2">The sequence shown here is derived from an EMBL/GenBank/DDBJ whole genome shotgun (WGS) entry which is preliminary data.</text>
</comment>
<gene>
    <name evidence="2" type="ORF">FQA47_005180</name>
</gene>
<organism evidence="2 3">
    <name type="scientific">Oryzias melastigma</name>
    <name type="common">Marine medaka</name>
    <dbReference type="NCBI Taxonomy" id="30732"/>
    <lineage>
        <taxon>Eukaryota</taxon>
        <taxon>Metazoa</taxon>
        <taxon>Chordata</taxon>
        <taxon>Craniata</taxon>
        <taxon>Vertebrata</taxon>
        <taxon>Euteleostomi</taxon>
        <taxon>Actinopterygii</taxon>
        <taxon>Neopterygii</taxon>
        <taxon>Teleostei</taxon>
        <taxon>Neoteleostei</taxon>
        <taxon>Acanthomorphata</taxon>
        <taxon>Ovalentaria</taxon>
        <taxon>Atherinomorphae</taxon>
        <taxon>Beloniformes</taxon>
        <taxon>Adrianichthyidae</taxon>
        <taxon>Oryziinae</taxon>
        <taxon>Oryzias</taxon>
    </lineage>
</organism>
<dbReference type="AlphaFoldDB" id="A0A834C7H8"/>
<accession>A0A834C7H8</accession>
<evidence type="ECO:0000313" key="2">
    <source>
        <dbReference type="EMBL" id="KAF6723498.1"/>
    </source>
</evidence>
<proteinExistence type="predicted"/>
<sequence length="237" mass="25802">MMNVTETVLHTSTANQHGTDTNALPQPIRPARRLVGFPRNRVCRTLGADRVLGPLTDRTSGNLDHLCRCGSLPERELRSFLRVIVREQTGAPGSAAASSISSWSGPVPLKPGWFCASEERLTRTTVSDFRPERSASSRPAGAVGHADTALRKLLGQICHIPAPFTKLFLVRRTGAVAQQVLPPPSPKPNPGEFCSPVMFCGDSNSSVFILMFPRLQRAGSSVFMVPELFGQVIRFLE</sequence>
<feature type="region of interest" description="Disordered" evidence="1">
    <location>
        <begin position="1"/>
        <end position="26"/>
    </location>
</feature>
<reference evidence="2" key="1">
    <citation type="journal article" name="BMC Genomics">
        <title>Long-read sequencing and de novo genome assembly of marine medaka (Oryzias melastigma).</title>
        <authorList>
            <person name="Liang P."/>
            <person name="Saqib H.S.A."/>
            <person name="Ni X."/>
            <person name="Shen Y."/>
        </authorList>
    </citation>
    <scope>NUCLEOTIDE SEQUENCE</scope>
    <source>
        <strain evidence="2">Bigg-433</strain>
    </source>
</reference>
<name>A0A834C7H8_ORYME</name>
<dbReference type="EMBL" id="WKFB01000424">
    <property type="protein sequence ID" value="KAF6723498.1"/>
    <property type="molecule type" value="Genomic_DNA"/>
</dbReference>